<evidence type="ECO:0000256" key="6">
    <source>
        <dbReference type="ARBA" id="ARBA00022691"/>
    </source>
</evidence>
<dbReference type="GO" id="GO:0032259">
    <property type="term" value="P:methylation"/>
    <property type="evidence" value="ECO:0007669"/>
    <property type="project" value="UniProtKB-KW"/>
</dbReference>
<dbReference type="NCBIfam" id="TIGR01467">
    <property type="entry name" value="cobI_cbiL"/>
    <property type="match status" value="1"/>
</dbReference>
<keyword evidence="3" id="KW-0169">Cobalamin biosynthesis</keyword>
<evidence type="ECO:0000256" key="3">
    <source>
        <dbReference type="ARBA" id="ARBA00022573"/>
    </source>
</evidence>
<evidence type="ECO:0000256" key="7">
    <source>
        <dbReference type="PIRNR" id="PIRNR036427"/>
    </source>
</evidence>
<dbReference type="Pfam" id="PF00590">
    <property type="entry name" value="TP_methylase"/>
    <property type="match status" value="1"/>
</dbReference>
<dbReference type="Proteomes" id="UP000243002">
    <property type="component" value="Unassembled WGS sequence"/>
</dbReference>
<dbReference type="OrthoDB" id="9804789at2"/>
<dbReference type="PIRSF" id="PIRSF036427">
    <property type="entry name" value="Precrrn-2_mtase"/>
    <property type="match status" value="1"/>
</dbReference>
<keyword evidence="10" id="KW-1185">Reference proteome</keyword>
<dbReference type="PANTHER" id="PTHR43467:SF2">
    <property type="entry name" value="COBALT-PRECORRIN-2 C(20)-METHYLTRANSFERASE"/>
    <property type="match status" value="1"/>
</dbReference>
<dbReference type="InterPro" id="IPR035996">
    <property type="entry name" value="4pyrrol_Methylase_sf"/>
</dbReference>
<dbReference type="GO" id="GO:0030788">
    <property type="term" value="F:precorrin-2 C20-methyltransferase activity"/>
    <property type="evidence" value="ECO:0007669"/>
    <property type="project" value="InterPro"/>
</dbReference>
<dbReference type="PANTHER" id="PTHR43467">
    <property type="entry name" value="COBALT-PRECORRIN-2 C(20)-METHYLTRANSFERASE"/>
    <property type="match status" value="1"/>
</dbReference>
<feature type="domain" description="Tetrapyrrole methylase" evidence="8">
    <location>
        <begin position="4"/>
        <end position="219"/>
    </location>
</feature>
<gene>
    <name evidence="9" type="primary">cobI</name>
    <name evidence="9" type="ORF">C7K55_03320</name>
</gene>
<dbReference type="InterPro" id="IPR012382">
    <property type="entry name" value="CobI/CbiL"/>
</dbReference>
<keyword evidence="4 9" id="KW-0489">Methyltransferase</keyword>
<dbReference type="InterPro" id="IPR000878">
    <property type="entry name" value="4pyrrol_Mease"/>
</dbReference>
<keyword evidence="6" id="KW-0949">S-adenosyl-L-methionine</keyword>
<comment type="pathway">
    <text evidence="1">Cofactor biosynthesis; adenosylcobalamin biosynthesis.</text>
</comment>
<dbReference type="EMBL" id="PXXO01000003">
    <property type="protein sequence ID" value="PSJ06670.1"/>
    <property type="molecule type" value="Genomic_DNA"/>
</dbReference>
<comment type="similarity">
    <text evidence="2 7">Belongs to the precorrin methyltransferase family.</text>
</comment>
<proteinExistence type="inferred from homology"/>
<dbReference type="UniPathway" id="UPA00148"/>
<evidence type="ECO:0000256" key="5">
    <source>
        <dbReference type="ARBA" id="ARBA00022679"/>
    </source>
</evidence>
<dbReference type="SUPFAM" id="SSF53790">
    <property type="entry name" value="Tetrapyrrole methylase"/>
    <property type="match status" value="1"/>
</dbReference>
<evidence type="ECO:0000256" key="1">
    <source>
        <dbReference type="ARBA" id="ARBA00004953"/>
    </source>
</evidence>
<evidence type="ECO:0000256" key="4">
    <source>
        <dbReference type="ARBA" id="ARBA00022603"/>
    </source>
</evidence>
<dbReference type="InterPro" id="IPR014776">
    <property type="entry name" value="4pyrrole_Mease_sub2"/>
</dbReference>
<reference evidence="9 10" key="1">
    <citation type="journal article" date="2018" name="Environ. Microbiol.">
        <title>Ecological and genomic features of two widespread freshwater picocyanobacteria.</title>
        <authorList>
            <person name="Cabello-Yeves P.J."/>
            <person name="Picazo A."/>
            <person name="Camacho A."/>
            <person name="Callieri C."/>
            <person name="Rosselli R."/>
            <person name="Roda-Garcia J.J."/>
            <person name="Coutinho F.H."/>
            <person name="Rodriguez-Valera F."/>
        </authorList>
    </citation>
    <scope>NUCLEOTIDE SEQUENCE [LARGE SCALE GENOMIC DNA]</scope>
    <source>
        <strain evidence="9 10">Tous</strain>
    </source>
</reference>
<protein>
    <submittedName>
        <fullName evidence="9">Precorrin-2 C(20)-methyltransferase</fullName>
    </submittedName>
</protein>
<evidence type="ECO:0000313" key="10">
    <source>
        <dbReference type="Proteomes" id="UP000243002"/>
    </source>
</evidence>
<dbReference type="GO" id="GO:0009236">
    <property type="term" value="P:cobalamin biosynthetic process"/>
    <property type="evidence" value="ECO:0007669"/>
    <property type="project" value="UniProtKB-UniRule"/>
</dbReference>
<dbReference type="InterPro" id="IPR006364">
    <property type="entry name" value="CobI/CbiL/CobIJ_dom"/>
</dbReference>
<organism evidence="9 10">
    <name type="scientific">Cyanobium usitatum str. Tous</name>
    <dbReference type="NCBI Taxonomy" id="2116684"/>
    <lineage>
        <taxon>Bacteria</taxon>
        <taxon>Bacillati</taxon>
        <taxon>Cyanobacteriota</taxon>
        <taxon>Cyanophyceae</taxon>
        <taxon>Synechococcales</taxon>
        <taxon>Prochlorococcaceae</taxon>
        <taxon>Cyanobium</taxon>
    </lineage>
</organism>
<evidence type="ECO:0000256" key="2">
    <source>
        <dbReference type="ARBA" id="ARBA00005879"/>
    </source>
</evidence>
<dbReference type="InterPro" id="IPR014777">
    <property type="entry name" value="4pyrrole_Mease_sub1"/>
</dbReference>
<dbReference type="Gene3D" id="3.30.950.10">
    <property type="entry name" value="Methyltransferase, Cobalt-precorrin-4 Transmethylase, Domain 2"/>
    <property type="match status" value="1"/>
</dbReference>
<evidence type="ECO:0000259" key="8">
    <source>
        <dbReference type="Pfam" id="PF00590"/>
    </source>
</evidence>
<comment type="caution">
    <text evidence="9">The sequence shown here is derived from an EMBL/GenBank/DDBJ whole genome shotgun (WGS) entry which is preliminary data.</text>
</comment>
<dbReference type="AlphaFoldDB" id="A0A2P7MZN1"/>
<name>A0A2P7MZN1_9CYAN</name>
<keyword evidence="5 9" id="KW-0808">Transferase</keyword>
<sequence>MAGLTLVGVGPGDPQLLTVAAVRAIRAAAVVAYPVARLEAEGMAAQIAAPWIGPEQRRLPLLFPMVSEAEPRRQAWHAAAAALAAEVAAGQAVVLLCEGDASLYASASYALLALAERHPTCPVAVIPGITAVAAAAAAASSQGLPWPLALQQDALLIRPTPDDPAQLEALLAEAAAAATVLALLKLGHRWAWVRPLLEQRNLLAGALFAQRVGWPDQLLAPAAEVPADEQPYFSLLLIRQSWPEVLP</sequence>
<evidence type="ECO:0000313" key="9">
    <source>
        <dbReference type="EMBL" id="PSJ06670.1"/>
    </source>
</evidence>
<accession>A0A2P7MZN1</accession>
<dbReference type="Gene3D" id="3.40.1010.10">
    <property type="entry name" value="Cobalt-precorrin-4 Transmethylase, Domain 1"/>
    <property type="match status" value="1"/>
</dbReference>